<protein>
    <submittedName>
        <fullName evidence="2">Uncharacterized protein</fullName>
    </submittedName>
</protein>
<dbReference type="InterPro" id="IPR018729">
    <property type="entry name" value="DUF2269_transmembrane"/>
</dbReference>
<dbReference type="RefSeq" id="WP_072913673.1">
    <property type="nucleotide sequence ID" value="NZ_FRAR01000014.1"/>
</dbReference>
<dbReference type="Proteomes" id="UP000183997">
    <property type="component" value="Unassembled WGS sequence"/>
</dbReference>
<accession>A0A1M6SQA5</accession>
<keyword evidence="1" id="KW-0472">Membrane</keyword>
<keyword evidence="1" id="KW-1133">Transmembrane helix</keyword>
<dbReference type="EMBL" id="FRAR01000014">
    <property type="protein sequence ID" value="SHK46865.1"/>
    <property type="molecule type" value="Genomic_DNA"/>
</dbReference>
<feature type="transmembrane region" description="Helical" evidence="1">
    <location>
        <begin position="90"/>
        <end position="111"/>
    </location>
</feature>
<feature type="transmembrane region" description="Helical" evidence="1">
    <location>
        <begin position="12"/>
        <end position="40"/>
    </location>
</feature>
<feature type="transmembrane region" description="Helical" evidence="1">
    <location>
        <begin position="139"/>
        <end position="158"/>
    </location>
</feature>
<keyword evidence="1" id="KW-0812">Transmembrane</keyword>
<dbReference type="OrthoDB" id="156858at2"/>
<dbReference type="Pfam" id="PF10027">
    <property type="entry name" value="DUF2269"/>
    <property type="match status" value="1"/>
</dbReference>
<feature type="transmembrane region" description="Helical" evidence="1">
    <location>
        <begin position="60"/>
        <end position="78"/>
    </location>
</feature>
<evidence type="ECO:0000256" key="1">
    <source>
        <dbReference type="SAM" id="Phobius"/>
    </source>
</evidence>
<dbReference type="STRING" id="1121421.SAMN02745123_01955"/>
<organism evidence="2 3">
    <name type="scientific">Desulforamulus aeronauticus DSM 10349</name>
    <dbReference type="NCBI Taxonomy" id="1121421"/>
    <lineage>
        <taxon>Bacteria</taxon>
        <taxon>Bacillati</taxon>
        <taxon>Bacillota</taxon>
        <taxon>Clostridia</taxon>
        <taxon>Eubacteriales</taxon>
        <taxon>Peptococcaceae</taxon>
        <taxon>Desulforamulus</taxon>
    </lineage>
</organism>
<proteinExistence type="predicted"/>
<dbReference type="AlphaFoldDB" id="A0A1M6SQA5"/>
<name>A0A1M6SQA5_9FIRM</name>
<reference evidence="3" key="1">
    <citation type="submission" date="2016-11" db="EMBL/GenBank/DDBJ databases">
        <authorList>
            <person name="Varghese N."/>
            <person name="Submissions S."/>
        </authorList>
    </citation>
    <scope>NUCLEOTIDE SEQUENCE [LARGE SCALE GENOMIC DNA]</scope>
    <source>
        <strain evidence="3">DSM 10349</strain>
    </source>
</reference>
<evidence type="ECO:0000313" key="2">
    <source>
        <dbReference type="EMBL" id="SHK46865.1"/>
    </source>
</evidence>
<gene>
    <name evidence="2" type="ORF">SAMN02745123_01955</name>
</gene>
<keyword evidence="3" id="KW-1185">Reference proteome</keyword>
<evidence type="ECO:0000313" key="3">
    <source>
        <dbReference type="Proteomes" id="UP000183997"/>
    </source>
</evidence>
<sequence length="166" mass="18856">MKTISLTGKAWLKGFHIFFACLWIGAAVSMMLLAFVRGHISNGDELWAVNISIKLLDDFIIIPSAIGCLITGILFSWLTNWGFFKFNWIVVKYIINIAAILFGTFFLGPWVNGMEAISKVERLLSLQNVTYLHYAKMNIYFGTLQALILILAVFISVFKPWGKKKR</sequence>